<evidence type="ECO:0000313" key="12">
    <source>
        <dbReference type="Proteomes" id="UP000698752"/>
    </source>
</evidence>
<evidence type="ECO:0000256" key="5">
    <source>
        <dbReference type="ARBA" id="ARBA00022840"/>
    </source>
</evidence>
<dbReference type="SMART" id="SM00382">
    <property type="entry name" value="AAA"/>
    <property type="match status" value="1"/>
</dbReference>
<feature type="domain" description="ABC transporter" evidence="10">
    <location>
        <begin position="26"/>
        <end position="258"/>
    </location>
</feature>
<keyword evidence="3" id="KW-0410">Iron transport</keyword>
<evidence type="ECO:0000256" key="2">
    <source>
        <dbReference type="ARBA" id="ARBA00022475"/>
    </source>
</evidence>
<keyword evidence="1" id="KW-0813">Transport</keyword>
<gene>
    <name evidence="11" type="ORF">GXW78_07340</name>
</gene>
<keyword evidence="5 11" id="KW-0067">ATP-binding</keyword>
<organism evidence="11 12">
    <name type="scientific">Neoroseomonas terrae</name>
    <dbReference type="NCBI Taxonomy" id="424799"/>
    <lineage>
        <taxon>Bacteria</taxon>
        <taxon>Pseudomonadati</taxon>
        <taxon>Pseudomonadota</taxon>
        <taxon>Alphaproteobacteria</taxon>
        <taxon>Acetobacterales</taxon>
        <taxon>Acetobacteraceae</taxon>
        <taxon>Neoroseomonas</taxon>
    </lineage>
</organism>
<dbReference type="SUPFAM" id="SSF52540">
    <property type="entry name" value="P-loop containing nucleoside triphosphate hydrolases"/>
    <property type="match status" value="1"/>
</dbReference>
<dbReference type="Pfam" id="PF08402">
    <property type="entry name" value="TOBE_2"/>
    <property type="match status" value="1"/>
</dbReference>
<dbReference type="CDD" id="cd03259">
    <property type="entry name" value="ABC_Carb_Solutes_like"/>
    <property type="match status" value="1"/>
</dbReference>
<dbReference type="Pfam" id="PF00005">
    <property type="entry name" value="ABC_tran"/>
    <property type="match status" value="1"/>
</dbReference>
<evidence type="ECO:0000256" key="4">
    <source>
        <dbReference type="ARBA" id="ARBA00022741"/>
    </source>
</evidence>
<evidence type="ECO:0000256" key="3">
    <source>
        <dbReference type="ARBA" id="ARBA00022496"/>
    </source>
</evidence>
<dbReference type="InterPro" id="IPR027417">
    <property type="entry name" value="P-loop_NTPase"/>
</dbReference>
<keyword evidence="8" id="KW-0472">Membrane</keyword>
<dbReference type="InterPro" id="IPR012340">
    <property type="entry name" value="NA-bd_OB-fold"/>
</dbReference>
<dbReference type="EMBL" id="JAAEDI010000006">
    <property type="protein sequence ID" value="MBR0649469.1"/>
    <property type="molecule type" value="Genomic_DNA"/>
</dbReference>
<dbReference type="InterPro" id="IPR015853">
    <property type="entry name" value="ABC_transpr_FbpC"/>
</dbReference>
<comment type="caution">
    <text evidence="11">The sequence shown here is derived from an EMBL/GenBank/DDBJ whole genome shotgun (WGS) entry which is preliminary data.</text>
</comment>
<dbReference type="PANTHER" id="PTHR42781">
    <property type="entry name" value="SPERMIDINE/PUTRESCINE IMPORT ATP-BINDING PROTEIN POTA"/>
    <property type="match status" value="1"/>
</dbReference>
<dbReference type="PROSITE" id="PS00211">
    <property type="entry name" value="ABC_TRANSPORTER_1"/>
    <property type="match status" value="1"/>
</dbReference>
<dbReference type="InterPro" id="IPR008995">
    <property type="entry name" value="Mo/tungstate-bd_C_term_dom"/>
</dbReference>
<dbReference type="InterPro" id="IPR013611">
    <property type="entry name" value="Transp-assoc_OB_typ2"/>
</dbReference>
<evidence type="ECO:0000256" key="7">
    <source>
        <dbReference type="ARBA" id="ARBA00023065"/>
    </source>
</evidence>
<dbReference type="Gene3D" id="3.40.50.300">
    <property type="entry name" value="P-loop containing nucleotide triphosphate hydrolases"/>
    <property type="match status" value="1"/>
</dbReference>
<keyword evidence="12" id="KW-1185">Reference proteome</keyword>
<evidence type="ECO:0000259" key="10">
    <source>
        <dbReference type="PROSITE" id="PS50893"/>
    </source>
</evidence>
<dbReference type="GO" id="GO:0005524">
    <property type="term" value="F:ATP binding"/>
    <property type="evidence" value="ECO:0007669"/>
    <property type="project" value="UniProtKB-KW"/>
</dbReference>
<reference evidence="12" key="1">
    <citation type="journal article" date="2021" name="Syst. Appl. Microbiol.">
        <title>Roseomonas hellenica sp. nov., isolated from roots of wild-growing Alkanna tinctoria.</title>
        <authorList>
            <person name="Rat A."/>
            <person name="Naranjo H.D."/>
            <person name="Lebbe L."/>
            <person name="Cnockaert M."/>
            <person name="Krigas N."/>
            <person name="Grigoriadou K."/>
            <person name="Maloupa E."/>
            <person name="Willems A."/>
        </authorList>
    </citation>
    <scope>NUCLEOTIDE SEQUENCE [LARGE SCALE GENOMIC DNA]</scope>
    <source>
        <strain evidence="12">LMG 31159</strain>
    </source>
</reference>
<dbReference type="InterPro" id="IPR003593">
    <property type="entry name" value="AAA+_ATPase"/>
</dbReference>
<feature type="region of interest" description="Disordered" evidence="9">
    <location>
        <begin position="1"/>
        <end position="20"/>
    </location>
</feature>
<dbReference type="Gene3D" id="2.40.50.140">
    <property type="entry name" value="Nucleic acid-binding proteins"/>
    <property type="match status" value="1"/>
</dbReference>
<evidence type="ECO:0000256" key="8">
    <source>
        <dbReference type="ARBA" id="ARBA00023136"/>
    </source>
</evidence>
<accession>A0ABS5EEM2</accession>
<sequence length="371" mass="39629">MRHVPARRHPGQRAGPRCPRTGTVTLEFHDIHHAYGDLPVLRGIGLSVAPGEIVCLLGASGCGKTTLLRLAAGLEPLQAGRIELGGQVMAKPGREVPPERRGVGFVFQDYALFPHLSVAENVAFGLRFASRAERAPRVSEALALVGLDTYRDAYPHMLSGGQQQRVALARALAPRPAVLLLDEAFASLDARLREQVRDDTLHVLQNAGIATLLVTHDAEEAMFMGDRIALMREGRILQLGPPEALYFGPTDRYVATFLGEVNRLPSRVRGGQATTAIGALPAAGQPEGAAVEVLVRPEGLQIGTAAAHQAEVEACRMLGATTLVHLALPDGAGGVLRLHARLPAGRRLSRGERVTVAIDPERAFVFPPEAP</sequence>
<evidence type="ECO:0000256" key="1">
    <source>
        <dbReference type="ARBA" id="ARBA00022448"/>
    </source>
</evidence>
<protein>
    <submittedName>
        <fullName evidence="11">ABC transporter ATP-binding protein</fullName>
    </submittedName>
</protein>
<evidence type="ECO:0000256" key="6">
    <source>
        <dbReference type="ARBA" id="ARBA00023004"/>
    </source>
</evidence>
<proteinExistence type="predicted"/>
<dbReference type="SUPFAM" id="SSF50331">
    <property type="entry name" value="MOP-like"/>
    <property type="match status" value="1"/>
</dbReference>
<evidence type="ECO:0000313" key="11">
    <source>
        <dbReference type="EMBL" id="MBR0649469.1"/>
    </source>
</evidence>
<dbReference type="PROSITE" id="PS50893">
    <property type="entry name" value="ABC_TRANSPORTER_2"/>
    <property type="match status" value="1"/>
</dbReference>
<dbReference type="PANTHER" id="PTHR42781:SF4">
    <property type="entry name" value="SPERMIDINE_PUTRESCINE IMPORT ATP-BINDING PROTEIN POTA"/>
    <property type="match status" value="1"/>
</dbReference>
<keyword evidence="2" id="KW-1003">Cell membrane</keyword>
<keyword evidence="4" id="KW-0547">Nucleotide-binding</keyword>
<dbReference type="InterPro" id="IPR017871">
    <property type="entry name" value="ABC_transporter-like_CS"/>
</dbReference>
<dbReference type="Gene3D" id="2.40.50.100">
    <property type="match status" value="1"/>
</dbReference>
<dbReference type="InterPro" id="IPR050093">
    <property type="entry name" value="ABC_SmlMolc_Importer"/>
</dbReference>
<feature type="compositionally biased region" description="Basic residues" evidence="9">
    <location>
        <begin position="1"/>
        <end position="11"/>
    </location>
</feature>
<dbReference type="Proteomes" id="UP000698752">
    <property type="component" value="Unassembled WGS sequence"/>
</dbReference>
<name>A0ABS5EEM2_9PROT</name>
<keyword evidence="6" id="KW-0408">Iron</keyword>
<dbReference type="InterPro" id="IPR003439">
    <property type="entry name" value="ABC_transporter-like_ATP-bd"/>
</dbReference>
<keyword evidence="7" id="KW-0406">Ion transport</keyword>
<evidence type="ECO:0000256" key="9">
    <source>
        <dbReference type="SAM" id="MobiDB-lite"/>
    </source>
</evidence>